<sequence length="756" mass="89456">MKLTNYLIPYFTNSINFFKLFNNFLNIIFNNFLNHKNGNENNDHLNLQKISKNEYNEEDEENVKDENRKIFLINNLFKYLIQLNHYKLIKFNIKEKKILKKLIRNILKNNFNLIIKIPLLENFFLENNKTLTVGDFYEPKKVFTTLLLIINSLGFKNINEFNIFWTNSLNAFFSKVEKNFQRIIGYWELKPILLKCLTSLQLLILKGEIGNPNSCWNYIENNNNINNSLIENIPKYISIKNFFENILNFSLKKYLLLDYQFDESIKLRSLNILGNFNKLINKNNYNNDNDKNKNKNNDDVVIDNKDDDNININDNNNAQDDNNDDDNVNVNEIEIEIEIENENENSNDIGNHNDNANDNNNINLSVNINNNDNAIDNDNDNDSNDDVNIDINDKANSDIIAIGAVMNNNSRNANKNNDLKYYFYNYYYSFDLNSFLNNQNLNKSQNNQNNNKLKIFHDLKFLEKLRKSLFNYYLETIDANSIQLYLEILHSIIILSDSFTEKELNIIYPIFEKSYWEDSIKYDSVIIKQYSIFGLCKCISDLNLIEKGKQIIKEIQKNLESNPNNNSLIMSCLNGIMVLLKNKNFLYIIQSIINFLLKFLMKLINYDNFLFQDQIQIFQLSFLLIEKYYFYYLNNDGDDDDIHNNNKENNFNKEQDIIIKYFLKLLIYKCFEFSEDINLNFLILICREFEKLLLLNILNSNNLLVILKLISFSYFNLNTNQVLKLSSFLISILYNETKKGGLNSNLIKKTDFILFF</sequence>
<feature type="compositionally biased region" description="Low complexity" evidence="1">
    <location>
        <begin position="310"/>
        <end position="320"/>
    </location>
</feature>
<evidence type="ECO:0000313" key="2">
    <source>
        <dbReference type="EMBL" id="KAJ3423333.1"/>
    </source>
</evidence>
<reference evidence="2" key="1">
    <citation type="submission" date="2022-08" db="EMBL/GenBank/DDBJ databases">
        <title>Novel sulphate-reducing endosymbionts in the free-living metamonad Anaeramoeba.</title>
        <authorList>
            <person name="Jerlstrom-Hultqvist J."/>
            <person name="Cepicka I."/>
            <person name="Gallot-Lavallee L."/>
            <person name="Salas-Leiva D."/>
            <person name="Curtis B.A."/>
            <person name="Zahonova K."/>
            <person name="Pipaliya S."/>
            <person name="Dacks J."/>
            <person name="Roger A.J."/>
        </authorList>
    </citation>
    <scope>NUCLEOTIDE SEQUENCE</scope>
    <source>
        <strain evidence="2">Busselton2</strain>
    </source>
</reference>
<feature type="compositionally biased region" description="Low complexity" evidence="1">
    <location>
        <begin position="346"/>
        <end position="362"/>
    </location>
</feature>
<name>A0AAV7Y7C1_9EUKA</name>
<organism evidence="2 3">
    <name type="scientific">Anaeramoeba flamelloides</name>
    <dbReference type="NCBI Taxonomy" id="1746091"/>
    <lineage>
        <taxon>Eukaryota</taxon>
        <taxon>Metamonada</taxon>
        <taxon>Anaeramoebidae</taxon>
        <taxon>Anaeramoeba</taxon>
    </lineage>
</organism>
<accession>A0AAV7Y7C1</accession>
<dbReference type="EMBL" id="JANTQA010000076">
    <property type="protein sequence ID" value="KAJ3423333.1"/>
    <property type="molecule type" value="Genomic_DNA"/>
</dbReference>
<dbReference type="AlphaFoldDB" id="A0AAV7Y7C1"/>
<evidence type="ECO:0000313" key="3">
    <source>
        <dbReference type="Proteomes" id="UP001146793"/>
    </source>
</evidence>
<proteinExistence type="predicted"/>
<feature type="compositionally biased region" description="Basic and acidic residues" evidence="1">
    <location>
        <begin position="288"/>
        <end position="308"/>
    </location>
</feature>
<gene>
    <name evidence="2" type="ORF">M0812_29861</name>
</gene>
<feature type="region of interest" description="Disordered" evidence="1">
    <location>
        <begin position="342"/>
        <end position="362"/>
    </location>
</feature>
<feature type="region of interest" description="Disordered" evidence="1">
    <location>
        <begin position="283"/>
        <end position="327"/>
    </location>
</feature>
<evidence type="ECO:0000256" key="1">
    <source>
        <dbReference type="SAM" id="MobiDB-lite"/>
    </source>
</evidence>
<dbReference type="Proteomes" id="UP001146793">
    <property type="component" value="Unassembled WGS sequence"/>
</dbReference>
<protein>
    <submittedName>
        <fullName evidence="2">Uncharacterized protein</fullName>
    </submittedName>
</protein>
<comment type="caution">
    <text evidence="2">The sequence shown here is derived from an EMBL/GenBank/DDBJ whole genome shotgun (WGS) entry which is preliminary data.</text>
</comment>